<reference evidence="6 7" key="1">
    <citation type="submission" date="2018-08" db="EMBL/GenBank/DDBJ databases">
        <title>Lysobacter soli KCTC 22011, whole genome shotgun sequence.</title>
        <authorList>
            <person name="Zhang X."/>
            <person name="Feng G."/>
            <person name="Zhu H."/>
        </authorList>
    </citation>
    <scope>NUCLEOTIDE SEQUENCE [LARGE SCALE GENOMIC DNA]</scope>
    <source>
        <strain evidence="6 7">KCTC 22011</strain>
    </source>
</reference>
<organism evidence="6 7">
    <name type="scientific">Lysobacter soli</name>
    <dbReference type="NCBI Taxonomy" id="453783"/>
    <lineage>
        <taxon>Bacteria</taxon>
        <taxon>Pseudomonadati</taxon>
        <taxon>Pseudomonadota</taxon>
        <taxon>Gammaproteobacteria</taxon>
        <taxon>Lysobacterales</taxon>
        <taxon>Lysobacteraceae</taxon>
        <taxon>Lysobacter</taxon>
    </lineage>
</organism>
<dbReference type="GO" id="GO:0009254">
    <property type="term" value="P:peptidoglycan turnover"/>
    <property type="evidence" value="ECO:0007669"/>
    <property type="project" value="TreeGrafter"/>
</dbReference>
<dbReference type="GO" id="GO:0009253">
    <property type="term" value="P:peptidoglycan catabolic process"/>
    <property type="evidence" value="ECO:0007669"/>
    <property type="project" value="InterPro"/>
</dbReference>
<dbReference type="EC" id="3.5.1.28" evidence="2"/>
<comment type="catalytic activity">
    <reaction evidence="1">
        <text>Hydrolyzes the link between N-acetylmuramoyl residues and L-amino acid residues in certain cell-wall glycopeptides.</text>
        <dbReference type="EC" id="3.5.1.28"/>
    </reaction>
</comment>
<protein>
    <recommendedName>
        <fullName evidence="2">N-acetylmuramoyl-L-alanine amidase</fullName>
        <ecNumber evidence="2">3.5.1.28</ecNumber>
    </recommendedName>
</protein>
<dbReference type="Pfam" id="PF01510">
    <property type="entry name" value="Amidase_2"/>
    <property type="match status" value="1"/>
</dbReference>
<dbReference type="AlphaFoldDB" id="A0A3D8VF52"/>
<dbReference type="RefSeq" id="WP_115842225.1">
    <property type="nucleotide sequence ID" value="NZ_CP183976.1"/>
</dbReference>
<dbReference type="InterPro" id="IPR051206">
    <property type="entry name" value="NAMLAA_amidase_2"/>
</dbReference>
<dbReference type="SUPFAM" id="SSF55846">
    <property type="entry name" value="N-acetylmuramoyl-L-alanine amidase-like"/>
    <property type="match status" value="1"/>
</dbReference>
<keyword evidence="7" id="KW-1185">Reference proteome</keyword>
<evidence type="ECO:0000256" key="1">
    <source>
        <dbReference type="ARBA" id="ARBA00001561"/>
    </source>
</evidence>
<evidence type="ECO:0000259" key="5">
    <source>
        <dbReference type="SMART" id="SM00644"/>
    </source>
</evidence>
<accession>A0A3D8VF52</accession>
<evidence type="ECO:0000313" key="7">
    <source>
        <dbReference type="Proteomes" id="UP000256829"/>
    </source>
</evidence>
<dbReference type="InterPro" id="IPR002502">
    <property type="entry name" value="Amidase_domain"/>
</dbReference>
<dbReference type="Gene3D" id="3.40.80.10">
    <property type="entry name" value="Peptidoglycan recognition protein-like"/>
    <property type="match status" value="1"/>
</dbReference>
<comment type="caution">
    <text evidence="6">The sequence shown here is derived from an EMBL/GenBank/DDBJ whole genome shotgun (WGS) entry which is preliminary data.</text>
</comment>
<keyword evidence="4" id="KW-0961">Cell wall biogenesis/degradation</keyword>
<dbReference type="Proteomes" id="UP000256829">
    <property type="component" value="Unassembled WGS sequence"/>
</dbReference>
<proteinExistence type="predicted"/>
<name>A0A3D8VF52_9GAMM</name>
<keyword evidence="3" id="KW-0378">Hydrolase</keyword>
<dbReference type="InterPro" id="IPR036505">
    <property type="entry name" value="Amidase/PGRP_sf"/>
</dbReference>
<sequence length="228" mass="25285">MASPSQYKFNLPVAGRPDDVELAEFWYPGIRAFWESASARRTVDPIFGIRAVVIHATAGASSDGAASVIRAGTASFHWLVPDENEDAHGEFVWACIPEARAAWHVRNTCSHPSVNGGAKRVNHWSLGIEVVNTQVQDPFSEWQLEATAQIVRYCWAKYPNLKHVVSHAVLDPARRSDPGTAFDWAQFKELVLQGASSLPESLTRMESIPRVRAPSRRTAETVPHLCYP</sequence>
<dbReference type="PANTHER" id="PTHR30417">
    <property type="entry name" value="N-ACETYLMURAMOYL-L-ALANINE AMIDASE AMID"/>
    <property type="match status" value="1"/>
</dbReference>
<dbReference type="CDD" id="cd06583">
    <property type="entry name" value="PGRP"/>
    <property type="match status" value="1"/>
</dbReference>
<dbReference type="GO" id="GO:0008745">
    <property type="term" value="F:N-acetylmuramoyl-L-alanine amidase activity"/>
    <property type="evidence" value="ECO:0007669"/>
    <property type="project" value="UniProtKB-EC"/>
</dbReference>
<dbReference type="SMART" id="SM00644">
    <property type="entry name" value="Ami_2"/>
    <property type="match status" value="1"/>
</dbReference>
<evidence type="ECO:0000256" key="3">
    <source>
        <dbReference type="ARBA" id="ARBA00022801"/>
    </source>
</evidence>
<dbReference type="GO" id="GO:0071555">
    <property type="term" value="P:cell wall organization"/>
    <property type="evidence" value="ECO:0007669"/>
    <property type="project" value="UniProtKB-KW"/>
</dbReference>
<dbReference type="PANTHER" id="PTHR30417:SF1">
    <property type="entry name" value="N-ACETYLMURAMOYL-L-ALANINE AMIDASE AMID"/>
    <property type="match status" value="1"/>
</dbReference>
<evidence type="ECO:0000256" key="4">
    <source>
        <dbReference type="ARBA" id="ARBA00023316"/>
    </source>
</evidence>
<evidence type="ECO:0000256" key="2">
    <source>
        <dbReference type="ARBA" id="ARBA00011901"/>
    </source>
</evidence>
<gene>
    <name evidence="6" type="ORF">DX912_09300</name>
</gene>
<dbReference type="EMBL" id="QTJR01000005">
    <property type="protein sequence ID" value="RDY67458.1"/>
    <property type="molecule type" value="Genomic_DNA"/>
</dbReference>
<feature type="domain" description="N-acetylmuramoyl-L-alanine amidase" evidence="5">
    <location>
        <begin position="38"/>
        <end position="179"/>
    </location>
</feature>
<evidence type="ECO:0000313" key="6">
    <source>
        <dbReference type="EMBL" id="RDY67458.1"/>
    </source>
</evidence>